<protein>
    <submittedName>
        <fullName evidence="2">Uncharacterized protein</fullName>
    </submittedName>
</protein>
<organism evidence="2 3">
    <name type="scientific">Gossypium darwinii</name>
    <name type="common">Darwin's cotton</name>
    <name type="synonym">Gossypium barbadense var. darwinii</name>
    <dbReference type="NCBI Taxonomy" id="34276"/>
    <lineage>
        <taxon>Eukaryota</taxon>
        <taxon>Viridiplantae</taxon>
        <taxon>Streptophyta</taxon>
        <taxon>Embryophyta</taxon>
        <taxon>Tracheophyta</taxon>
        <taxon>Spermatophyta</taxon>
        <taxon>Magnoliopsida</taxon>
        <taxon>eudicotyledons</taxon>
        <taxon>Gunneridae</taxon>
        <taxon>Pentapetalae</taxon>
        <taxon>rosids</taxon>
        <taxon>malvids</taxon>
        <taxon>Malvales</taxon>
        <taxon>Malvaceae</taxon>
        <taxon>Malvoideae</taxon>
        <taxon>Gossypium</taxon>
    </lineage>
</organism>
<dbReference type="AlphaFoldDB" id="A0A5D2ALQ2"/>
<reference evidence="2 3" key="1">
    <citation type="submission" date="2019-06" db="EMBL/GenBank/DDBJ databases">
        <title>WGS assembly of Gossypium darwinii.</title>
        <authorList>
            <person name="Chen Z.J."/>
            <person name="Sreedasyam A."/>
            <person name="Ando A."/>
            <person name="Song Q."/>
            <person name="De L."/>
            <person name="Hulse-Kemp A."/>
            <person name="Ding M."/>
            <person name="Ye W."/>
            <person name="Kirkbride R."/>
            <person name="Jenkins J."/>
            <person name="Plott C."/>
            <person name="Lovell J."/>
            <person name="Lin Y.-M."/>
            <person name="Vaughn R."/>
            <person name="Liu B."/>
            <person name="Li W."/>
            <person name="Simpson S."/>
            <person name="Scheffler B."/>
            <person name="Saski C."/>
            <person name="Grover C."/>
            <person name="Hu G."/>
            <person name="Conover J."/>
            <person name="Carlson J."/>
            <person name="Shu S."/>
            <person name="Boston L."/>
            <person name="Williams M."/>
            <person name="Peterson D."/>
            <person name="Mcgee K."/>
            <person name="Jones D."/>
            <person name="Wendel J."/>
            <person name="Stelly D."/>
            <person name="Grimwood J."/>
            <person name="Schmutz J."/>
        </authorList>
    </citation>
    <scope>NUCLEOTIDE SEQUENCE [LARGE SCALE GENOMIC DNA]</scope>
    <source>
        <strain evidence="2">1808015.09</strain>
    </source>
</reference>
<dbReference type="Proteomes" id="UP000323506">
    <property type="component" value="Chromosome D11"/>
</dbReference>
<evidence type="ECO:0000313" key="2">
    <source>
        <dbReference type="EMBL" id="TYG45260.1"/>
    </source>
</evidence>
<accession>A0A5D2ALQ2</accession>
<proteinExistence type="predicted"/>
<evidence type="ECO:0000256" key="1">
    <source>
        <dbReference type="SAM" id="MobiDB-lite"/>
    </source>
</evidence>
<feature type="region of interest" description="Disordered" evidence="1">
    <location>
        <begin position="48"/>
        <end position="84"/>
    </location>
</feature>
<sequence length="129" mass="14252">MAVQKIRFQIFFFSNKKLIPKSNPIAPVFNSHRRVNFISELGLGSKRKESSAFATNDRGPDIFSTGIHGSTPDIDPSHNQPTIAGSTESRMATMRKWLHQVISSASGMNSSQVVPLRVRKAKGRVSKAE</sequence>
<gene>
    <name evidence="2" type="ORF">ES288_D11G159600v1</name>
</gene>
<evidence type="ECO:0000313" key="3">
    <source>
        <dbReference type="Proteomes" id="UP000323506"/>
    </source>
</evidence>
<dbReference type="EMBL" id="CM017711">
    <property type="protein sequence ID" value="TYG45260.1"/>
    <property type="molecule type" value="Genomic_DNA"/>
</dbReference>
<keyword evidence="3" id="KW-1185">Reference proteome</keyword>
<name>A0A5D2ALQ2_GOSDA</name>